<keyword evidence="2" id="KW-0378">Hydrolase</keyword>
<dbReference type="PANTHER" id="PTHR42646">
    <property type="entry name" value="FLAP ENDONUCLEASE XNI"/>
    <property type="match status" value="1"/>
</dbReference>
<dbReference type="GO" id="GO:0033567">
    <property type="term" value="P:DNA replication, Okazaki fragment processing"/>
    <property type="evidence" value="ECO:0007669"/>
    <property type="project" value="InterPro"/>
</dbReference>
<proteinExistence type="predicted"/>
<accession>A0A5A7V9Z3</accession>
<comment type="caution">
    <text evidence="4">The sequence shown here is derived from an EMBL/GenBank/DDBJ whole genome shotgun (WGS) entry which is preliminary data.</text>
</comment>
<dbReference type="InterPro" id="IPR029060">
    <property type="entry name" value="PIN-like_dom_sf"/>
</dbReference>
<dbReference type="GO" id="GO:0008409">
    <property type="term" value="F:5'-3' exonuclease activity"/>
    <property type="evidence" value="ECO:0007669"/>
    <property type="project" value="InterPro"/>
</dbReference>
<dbReference type="InterPro" id="IPR002421">
    <property type="entry name" value="5-3_exonuclease"/>
</dbReference>
<dbReference type="GO" id="GO:0003677">
    <property type="term" value="F:DNA binding"/>
    <property type="evidence" value="ECO:0007669"/>
    <property type="project" value="InterPro"/>
</dbReference>
<sequence>MVYVSSQVEDGYANDKFTLIAIPMTEDKSSKDSASKENYQVFDKRCNVMPHNLPKSLPPRSTFRHTIYPAYKSNRAPVPDTIVQGLQYLKASIKSMSVKVIEVPGVEADDVIGTLALRSVAVGCKVRVVSPDKDFFQILSPSLRLLRIASRGIEGGPFGGEGLILSSTKVKKDKTFLTSLKAQHGGSRVAKLISPITAFGKKKIVVSLKMWKPAEAVLFLLAN</sequence>
<dbReference type="STRING" id="1194695.A0A5A7V9Z3"/>
<dbReference type="SMART" id="SM00475">
    <property type="entry name" value="53EXOc"/>
    <property type="match status" value="1"/>
</dbReference>
<dbReference type="InterPro" id="IPR038969">
    <property type="entry name" value="FEN"/>
</dbReference>
<feature type="domain" description="5'-3' exonuclease" evidence="3">
    <location>
        <begin position="15"/>
        <end position="207"/>
    </location>
</feature>
<dbReference type="InterPro" id="IPR020046">
    <property type="entry name" value="5-3_exonucl_a-hlix_arch_N"/>
</dbReference>
<dbReference type="Pfam" id="PF02739">
    <property type="entry name" value="5_3_exonuc_N"/>
    <property type="match status" value="1"/>
</dbReference>
<dbReference type="OrthoDB" id="275278at2759"/>
<dbReference type="AlphaFoldDB" id="A0A5A7V9Z3"/>
<dbReference type="EMBL" id="SSTE01004567">
    <property type="protein sequence ID" value="KAA0062499.1"/>
    <property type="molecule type" value="Genomic_DNA"/>
</dbReference>
<reference evidence="6 7" key="1">
    <citation type="submission" date="2019-08" db="EMBL/GenBank/DDBJ databases">
        <title>Draft genome sequences of two oriental melons (Cucumis melo L. var makuwa).</title>
        <authorList>
            <person name="Kwon S.-Y."/>
        </authorList>
    </citation>
    <scope>NUCLEOTIDE SEQUENCE [LARGE SCALE GENOMIC DNA]</scope>
    <source>
        <strain evidence="7">cv. Chang Bougi</strain>
        <strain evidence="6">cv. SW 3</strain>
        <tissue evidence="4">Leaf</tissue>
    </source>
</reference>
<dbReference type="SUPFAM" id="SSF88723">
    <property type="entry name" value="PIN domain-like"/>
    <property type="match status" value="1"/>
</dbReference>
<gene>
    <name evidence="5" type="ORF">E5676_scaffold325G00670</name>
    <name evidence="4" type="ORF">E6C27_scaffold130G00950</name>
</gene>
<dbReference type="GO" id="GO:0017108">
    <property type="term" value="F:5'-flap endonuclease activity"/>
    <property type="evidence" value="ECO:0007669"/>
    <property type="project" value="InterPro"/>
</dbReference>
<protein>
    <submittedName>
        <fullName evidence="4">DNA polymerase I</fullName>
    </submittedName>
</protein>
<evidence type="ECO:0000256" key="1">
    <source>
        <dbReference type="ARBA" id="ARBA00022722"/>
    </source>
</evidence>
<evidence type="ECO:0000313" key="7">
    <source>
        <dbReference type="Proteomes" id="UP000321947"/>
    </source>
</evidence>
<dbReference type="EMBL" id="SSTD01002800">
    <property type="protein sequence ID" value="TYK27385.1"/>
    <property type="molecule type" value="Genomic_DNA"/>
</dbReference>
<keyword evidence="1" id="KW-0540">Nuclease</keyword>
<dbReference type="Proteomes" id="UP000321947">
    <property type="component" value="Unassembled WGS sequence"/>
</dbReference>
<dbReference type="Gene3D" id="3.40.50.1010">
    <property type="entry name" value="5'-nuclease"/>
    <property type="match status" value="1"/>
</dbReference>
<dbReference type="Proteomes" id="UP000321393">
    <property type="component" value="Unassembled WGS sequence"/>
</dbReference>
<dbReference type="CDD" id="cd09859">
    <property type="entry name" value="PIN_53EXO"/>
    <property type="match status" value="1"/>
</dbReference>
<dbReference type="PANTHER" id="PTHR42646:SF2">
    <property type="entry name" value="5'-3' EXONUCLEASE FAMILY PROTEIN"/>
    <property type="match status" value="1"/>
</dbReference>
<evidence type="ECO:0000259" key="3">
    <source>
        <dbReference type="SMART" id="SM00475"/>
    </source>
</evidence>
<evidence type="ECO:0000313" key="6">
    <source>
        <dbReference type="Proteomes" id="UP000321393"/>
    </source>
</evidence>
<evidence type="ECO:0000256" key="2">
    <source>
        <dbReference type="ARBA" id="ARBA00022801"/>
    </source>
</evidence>
<name>A0A5A7V9Z3_CUCMM</name>
<evidence type="ECO:0000313" key="4">
    <source>
        <dbReference type="EMBL" id="KAA0062499.1"/>
    </source>
</evidence>
<organism evidence="4 6">
    <name type="scientific">Cucumis melo var. makuwa</name>
    <name type="common">Oriental melon</name>
    <dbReference type="NCBI Taxonomy" id="1194695"/>
    <lineage>
        <taxon>Eukaryota</taxon>
        <taxon>Viridiplantae</taxon>
        <taxon>Streptophyta</taxon>
        <taxon>Embryophyta</taxon>
        <taxon>Tracheophyta</taxon>
        <taxon>Spermatophyta</taxon>
        <taxon>Magnoliopsida</taxon>
        <taxon>eudicotyledons</taxon>
        <taxon>Gunneridae</taxon>
        <taxon>Pentapetalae</taxon>
        <taxon>rosids</taxon>
        <taxon>fabids</taxon>
        <taxon>Cucurbitales</taxon>
        <taxon>Cucurbitaceae</taxon>
        <taxon>Benincaseae</taxon>
        <taxon>Cucumis</taxon>
    </lineage>
</organism>
<evidence type="ECO:0000313" key="5">
    <source>
        <dbReference type="EMBL" id="TYK27385.1"/>
    </source>
</evidence>